<evidence type="ECO:0000256" key="1">
    <source>
        <dbReference type="ARBA" id="ARBA00022801"/>
    </source>
</evidence>
<dbReference type="CDD" id="cd11338">
    <property type="entry name" value="AmyAc_CMD"/>
    <property type="match status" value="1"/>
</dbReference>
<accession>A0A9E8ZFB2</accession>
<dbReference type="SMART" id="SM00642">
    <property type="entry name" value="Aamy"/>
    <property type="match status" value="1"/>
</dbReference>
<dbReference type="PANTHER" id="PTHR10357:SF210">
    <property type="entry name" value="MALTODEXTRIN GLUCOSIDASE"/>
    <property type="match status" value="1"/>
</dbReference>
<dbReference type="EMBL" id="CP113797">
    <property type="protein sequence ID" value="WAL60308.1"/>
    <property type="molecule type" value="Genomic_DNA"/>
</dbReference>
<sequence>MPIHTPDWVKHAVFYQIFPDRFARGLQPLMPKLETVPLEAWEAPPTPQGYKGGNLWGVIDKLDYLQDLGVTAIYFTPIFQSASNHRYHTQDYYQVDPLLGGNTAFYRLLEAAHWRGMKVVLDGVFNHASRGFFFFNDILENGPHSPWIDWFKIEGWPLAPYDGDRPANYKGWADNRALPEFNHANPAVREYIMQVAEHWIRQGIDGWRLDVPMCIKEPGFWQEFRDRVKAINPNAYIVGEIWRDARQWLDGTQFDGVLNYWFAGATIAYTAGDRVIRDQVQDRDYDPYPAMDAVTYAEKIQLLLHRYPWDIQLTQLNLLASHDTARLLTLAGGDINSVKLATLLLMTFPGAPSLYYGDEVGLEGALDPDCRRSFPPPAQWNTDLFECHCQLISLRHAHMALRIGEYRLLGAEGLAYVFARLWEGDVLIVAVNSDDIPARIDLETVGMRLHAQPSQILYSTNADAEKHTSILWTADNLFLEIPPRTGLILG</sequence>
<dbReference type="Gene3D" id="2.60.40.1180">
    <property type="entry name" value="Golgi alpha-mannosidase II"/>
    <property type="match status" value="1"/>
</dbReference>
<proteinExistence type="predicted"/>
<organism evidence="4 5">
    <name type="scientific">Thermocoleostomius sinensis A174</name>
    <dbReference type="NCBI Taxonomy" id="2016057"/>
    <lineage>
        <taxon>Bacteria</taxon>
        <taxon>Bacillati</taxon>
        <taxon>Cyanobacteriota</taxon>
        <taxon>Cyanophyceae</taxon>
        <taxon>Oculatellales</taxon>
        <taxon>Oculatellaceae</taxon>
        <taxon>Thermocoleostomius</taxon>
    </lineage>
</organism>
<gene>
    <name evidence="4" type="ORF">OXH18_24610</name>
</gene>
<dbReference type="Proteomes" id="UP001163152">
    <property type="component" value="Chromosome"/>
</dbReference>
<dbReference type="Gene3D" id="3.20.20.80">
    <property type="entry name" value="Glycosidases"/>
    <property type="match status" value="1"/>
</dbReference>
<feature type="domain" description="Glycosyl hydrolase family 13 catalytic" evidence="3">
    <location>
        <begin position="16"/>
        <end position="395"/>
    </location>
</feature>
<protein>
    <submittedName>
        <fullName evidence="4">Glycoside hydrolase family 13 protein</fullName>
    </submittedName>
</protein>
<dbReference type="KEGG" id="tsin:OXH18_24610"/>
<dbReference type="InterPro" id="IPR017853">
    <property type="entry name" value="GH"/>
</dbReference>
<dbReference type="InterPro" id="IPR006047">
    <property type="entry name" value="GH13_cat_dom"/>
</dbReference>
<keyword evidence="5" id="KW-1185">Reference proteome</keyword>
<evidence type="ECO:0000313" key="4">
    <source>
        <dbReference type="EMBL" id="WAL60308.1"/>
    </source>
</evidence>
<name>A0A9E8ZFB2_9CYAN</name>
<dbReference type="InterPro" id="IPR013780">
    <property type="entry name" value="Glyco_hydro_b"/>
</dbReference>
<reference evidence="4" key="1">
    <citation type="submission" date="2022-12" db="EMBL/GenBank/DDBJ databases">
        <title>Polyphasic identification of a Novel Hot-Spring Cyanobacterium Ocullathermofonsia sinensis gen nov. sp. nov. and Genomic Insights on its Adaptations to the Thermal Habitat.</title>
        <authorList>
            <person name="Daroch M."/>
            <person name="Tang J."/>
            <person name="Jiang Y."/>
        </authorList>
    </citation>
    <scope>NUCLEOTIDE SEQUENCE</scope>
    <source>
        <strain evidence="4">PKUAC-SCTA174</strain>
    </source>
</reference>
<dbReference type="PANTHER" id="PTHR10357">
    <property type="entry name" value="ALPHA-AMYLASE FAMILY MEMBER"/>
    <property type="match status" value="1"/>
</dbReference>
<dbReference type="GO" id="GO:0005975">
    <property type="term" value="P:carbohydrate metabolic process"/>
    <property type="evidence" value="ECO:0007669"/>
    <property type="project" value="InterPro"/>
</dbReference>
<dbReference type="SUPFAM" id="SSF51445">
    <property type="entry name" value="(Trans)glycosidases"/>
    <property type="match status" value="1"/>
</dbReference>
<evidence type="ECO:0000259" key="3">
    <source>
        <dbReference type="SMART" id="SM00642"/>
    </source>
</evidence>
<evidence type="ECO:0000256" key="2">
    <source>
        <dbReference type="ARBA" id="ARBA00023295"/>
    </source>
</evidence>
<dbReference type="AlphaFoldDB" id="A0A9E8ZFB2"/>
<keyword evidence="2" id="KW-0326">Glycosidase</keyword>
<dbReference type="RefSeq" id="WP_268610186.1">
    <property type="nucleotide sequence ID" value="NZ_CP113797.1"/>
</dbReference>
<dbReference type="Pfam" id="PF00128">
    <property type="entry name" value="Alpha-amylase"/>
    <property type="match status" value="1"/>
</dbReference>
<dbReference type="GO" id="GO:0016798">
    <property type="term" value="F:hydrolase activity, acting on glycosyl bonds"/>
    <property type="evidence" value="ECO:0007669"/>
    <property type="project" value="UniProtKB-KW"/>
</dbReference>
<keyword evidence="1 4" id="KW-0378">Hydrolase</keyword>
<evidence type="ECO:0000313" key="5">
    <source>
        <dbReference type="Proteomes" id="UP001163152"/>
    </source>
</evidence>